<comment type="caution">
    <text evidence="2">The sequence shown here is derived from an EMBL/GenBank/DDBJ whole genome shotgun (WGS) entry which is preliminary data.</text>
</comment>
<dbReference type="AlphaFoldDB" id="A0A318EPD3"/>
<evidence type="ECO:0000313" key="3">
    <source>
        <dbReference type="Proteomes" id="UP000247523"/>
    </source>
</evidence>
<evidence type="ECO:0000256" key="1">
    <source>
        <dbReference type="SAM" id="Phobius"/>
    </source>
</evidence>
<keyword evidence="1" id="KW-0812">Transmembrane</keyword>
<dbReference type="Proteomes" id="UP000247523">
    <property type="component" value="Unassembled WGS sequence"/>
</dbReference>
<protein>
    <submittedName>
        <fullName evidence="2">Uncharacterized protein</fullName>
    </submittedName>
</protein>
<gene>
    <name evidence="2" type="ORF">C8E03_1101</name>
</gene>
<organism evidence="2 3">
    <name type="scientific">Lachnotalea glycerini</name>
    <dbReference type="NCBI Taxonomy" id="1763509"/>
    <lineage>
        <taxon>Bacteria</taxon>
        <taxon>Bacillati</taxon>
        <taxon>Bacillota</taxon>
        <taxon>Clostridia</taxon>
        <taxon>Lachnospirales</taxon>
        <taxon>Lachnospiraceae</taxon>
        <taxon>Lachnotalea</taxon>
    </lineage>
</organism>
<feature type="transmembrane region" description="Helical" evidence="1">
    <location>
        <begin position="146"/>
        <end position="166"/>
    </location>
</feature>
<keyword evidence="1" id="KW-0472">Membrane</keyword>
<evidence type="ECO:0000313" key="2">
    <source>
        <dbReference type="EMBL" id="PXV87240.1"/>
    </source>
</evidence>
<keyword evidence="1" id="KW-1133">Transmembrane helix</keyword>
<reference evidence="2 3" key="1">
    <citation type="submission" date="2018-05" db="EMBL/GenBank/DDBJ databases">
        <title>Genomic Encyclopedia of Type Strains, Phase IV (KMG-IV): sequencing the most valuable type-strain genomes for metagenomic binning, comparative biology and taxonomic classification.</title>
        <authorList>
            <person name="Goeker M."/>
        </authorList>
    </citation>
    <scope>NUCLEOTIDE SEQUENCE [LARGE SCALE GENOMIC DNA]</scope>
    <source>
        <strain evidence="2 3">DSM 28816</strain>
    </source>
</reference>
<proteinExistence type="predicted"/>
<name>A0A318EPD3_9FIRM</name>
<accession>A0A318EPD3</accession>
<feature type="transmembrane region" description="Helical" evidence="1">
    <location>
        <begin position="49"/>
        <end position="73"/>
    </location>
</feature>
<feature type="transmembrane region" description="Helical" evidence="1">
    <location>
        <begin position="7"/>
        <end position="29"/>
    </location>
</feature>
<dbReference type="EMBL" id="QICS01000010">
    <property type="protein sequence ID" value="PXV87240.1"/>
    <property type="molecule type" value="Genomic_DNA"/>
</dbReference>
<feature type="transmembrane region" description="Helical" evidence="1">
    <location>
        <begin position="94"/>
        <end position="114"/>
    </location>
</feature>
<sequence length="186" mass="21965">MRKNKKFIIIYLFSLPVFSLLLPILIDIIGRLVTTDAVVNLYLSNFTKMSTIIVLIVWQLVGCILVFLYTSNYSLTFKSNFIKKYNLNKYESKVIELTILINICMIIIFCFYPIDVVFQRISRNVLTLDSIAFSVMWKYAQKNEKYGQIAIWILYLIVTACAFYPLKNIEWINIHRMALENNIFWK</sequence>